<evidence type="ECO:0000259" key="11">
    <source>
        <dbReference type="Pfam" id="PF00361"/>
    </source>
</evidence>
<feature type="region of interest" description="Disordered" evidence="9">
    <location>
        <begin position="593"/>
        <end position="613"/>
    </location>
</feature>
<keyword evidence="4 7" id="KW-0479">Metal-binding</keyword>
<comment type="function">
    <text evidence="7">Part of an energy-coupled inorganic carbon pump.</text>
</comment>
<feature type="binding site" evidence="7">
    <location>
        <position position="821"/>
    </location>
    <ligand>
        <name>Zn(2+)</name>
        <dbReference type="ChEBI" id="CHEBI:29105"/>
    </ligand>
</feature>
<keyword evidence="6 7" id="KW-0472">Membrane</keyword>
<feature type="transmembrane region" description="Helical" evidence="10">
    <location>
        <begin position="278"/>
        <end position="297"/>
    </location>
</feature>
<feature type="transmembrane region" description="Helical" evidence="10">
    <location>
        <begin position="89"/>
        <end position="109"/>
    </location>
</feature>
<organism evidence="12 13">
    <name type="scientific">Nocardioides marinisabuli</name>
    <dbReference type="NCBI Taxonomy" id="419476"/>
    <lineage>
        <taxon>Bacteria</taxon>
        <taxon>Bacillati</taxon>
        <taxon>Actinomycetota</taxon>
        <taxon>Actinomycetes</taxon>
        <taxon>Propionibacteriales</taxon>
        <taxon>Nocardioidaceae</taxon>
        <taxon>Nocardioides</taxon>
    </lineage>
</organism>
<name>A0A7Y9F0J2_9ACTN</name>
<keyword evidence="8 10" id="KW-0812">Transmembrane</keyword>
<evidence type="ECO:0000313" key="12">
    <source>
        <dbReference type="EMBL" id="NYD57390.1"/>
    </source>
</evidence>
<reference evidence="12 13" key="1">
    <citation type="submission" date="2020-07" db="EMBL/GenBank/DDBJ databases">
        <title>Sequencing the genomes of 1000 actinobacteria strains.</title>
        <authorList>
            <person name="Klenk H.-P."/>
        </authorList>
    </citation>
    <scope>NUCLEOTIDE SEQUENCE [LARGE SCALE GENOMIC DNA]</scope>
    <source>
        <strain evidence="12 13">DSM 18965</strain>
    </source>
</reference>
<keyword evidence="3 7" id="KW-1003">Cell membrane</keyword>
<feature type="domain" description="NADH:quinone oxidoreductase/Mrp antiporter transmembrane" evidence="11">
    <location>
        <begin position="104"/>
        <end position="313"/>
    </location>
</feature>
<evidence type="ECO:0000256" key="9">
    <source>
        <dbReference type="SAM" id="MobiDB-lite"/>
    </source>
</evidence>
<comment type="subcellular location">
    <subcellularLocation>
        <location evidence="7">Cell membrane</location>
        <topology evidence="7">Peripheral membrane protein</topology>
    </subcellularLocation>
    <subcellularLocation>
        <location evidence="1">Endomembrane system</location>
        <topology evidence="1">Multi-pass membrane protein</topology>
    </subcellularLocation>
    <subcellularLocation>
        <location evidence="8">Membrane</location>
        <topology evidence="8">Multi-pass membrane protein</topology>
    </subcellularLocation>
</comment>
<dbReference type="PANTHER" id="PTHR38344">
    <property type="entry name" value="UPF0753 PROTEIN AQ_863"/>
    <property type="match status" value="1"/>
</dbReference>
<evidence type="ECO:0000256" key="1">
    <source>
        <dbReference type="ARBA" id="ARBA00004127"/>
    </source>
</evidence>
<dbReference type="PANTHER" id="PTHR38344:SF1">
    <property type="entry name" value="INORGANIC CARBON TRANSPORTER SUBUNIT DABA-RELATED"/>
    <property type="match status" value="1"/>
</dbReference>
<evidence type="ECO:0000313" key="13">
    <source>
        <dbReference type="Proteomes" id="UP000516957"/>
    </source>
</evidence>
<dbReference type="EMBL" id="JACCBE010000001">
    <property type="protein sequence ID" value="NYD57390.1"/>
    <property type="molecule type" value="Genomic_DNA"/>
</dbReference>
<feature type="transmembrane region" description="Helical" evidence="10">
    <location>
        <begin position="428"/>
        <end position="449"/>
    </location>
</feature>
<dbReference type="Pfam" id="PF10070">
    <property type="entry name" value="DabA"/>
    <property type="match status" value="1"/>
</dbReference>
<evidence type="ECO:0000256" key="5">
    <source>
        <dbReference type="ARBA" id="ARBA00022833"/>
    </source>
</evidence>
<feature type="transmembrane region" description="Helical" evidence="10">
    <location>
        <begin position="214"/>
        <end position="233"/>
    </location>
</feature>
<proteinExistence type="inferred from homology"/>
<evidence type="ECO:0000256" key="4">
    <source>
        <dbReference type="ARBA" id="ARBA00022723"/>
    </source>
</evidence>
<dbReference type="HAMAP" id="MF_01871">
    <property type="entry name" value="DabA"/>
    <property type="match status" value="1"/>
</dbReference>
<keyword evidence="2 7" id="KW-0813">Transport</keyword>
<feature type="transmembrane region" description="Helical" evidence="10">
    <location>
        <begin position="358"/>
        <end position="377"/>
    </location>
</feature>
<comment type="similarity">
    <text evidence="7">Belongs to the inorganic carbon transporter (TC 9.A.2) DabA family.</text>
</comment>
<keyword evidence="13" id="KW-1185">Reference proteome</keyword>
<protein>
    <recommendedName>
        <fullName evidence="7">Probable inorganic carbon transporter subunit DabA</fullName>
    </recommendedName>
</protein>
<feature type="transmembrane region" description="Helical" evidence="10">
    <location>
        <begin position="389"/>
        <end position="408"/>
    </location>
</feature>
<evidence type="ECO:0000256" key="8">
    <source>
        <dbReference type="RuleBase" id="RU000320"/>
    </source>
</evidence>
<evidence type="ECO:0000256" key="10">
    <source>
        <dbReference type="SAM" id="Phobius"/>
    </source>
</evidence>
<evidence type="ECO:0000256" key="7">
    <source>
        <dbReference type="HAMAP-Rule" id="MF_01871"/>
    </source>
</evidence>
<evidence type="ECO:0000256" key="3">
    <source>
        <dbReference type="ARBA" id="ARBA00022475"/>
    </source>
</evidence>
<evidence type="ECO:0000256" key="6">
    <source>
        <dbReference type="ARBA" id="ARBA00023136"/>
    </source>
</evidence>
<gene>
    <name evidence="7" type="primary">dabA</name>
    <name evidence="12" type="ORF">BKA08_001628</name>
</gene>
<accession>A0A7Y9F0J2</accession>
<feature type="binding site" evidence="7">
    <location>
        <position position="823"/>
    </location>
    <ligand>
        <name>Zn(2+)</name>
        <dbReference type="ChEBI" id="CHEBI:29105"/>
    </ligand>
</feature>
<comment type="cofactor">
    <cofactor evidence="7">
        <name>Zn(2+)</name>
        <dbReference type="ChEBI" id="CHEBI:29105"/>
    </cofactor>
</comment>
<evidence type="ECO:0000256" key="2">
    <source>
        <dbReference type="ARBA" id="ARBA00022448"/>
    </source>
</evidence>
<dbReference type="PRINTS" id="PR01434">
    <property type="entry name" value="NADHDHGNASE5"/>
</dbReference>
<feature type="binding site" evidence="7">
    <location>
        <position position="993"/>
    </location>
    <ligand>
        <name>Zn(2+)</name>
        <dbReference type="ChEBI" id="CHEBI:29105"/>
    </ligand>
</feature>
<keyword evidence="5 7" id="KW-0862">Zinc</keyword>
<comment type="subunit">
    <text evidence="7">Forms a complex with DabB.</text>
</comment>
<feature type="transmembrane region" description="Helical" evidence="10">
    <location>
        <begin position="333"/>
        <end position="352"/>
    </location>
</feature>
<comment type="caution">
    <text evidence="12">The sequence shown here is derived from an EMBL/GenBank/DDBJ whole genome shotgun (WGS) entry which is preliminary data.</text>
</comment>
<dbReference type="GO" id="GO:0012505">
    <property type="term" value="C:endomembrane system"/>
    <property type="evidence" value="ECO:0007669"/>
    <property type="project" value="UniProtKB-SubCell"/>
</dbReference>
<dbReference type="InterPro" id="IPR018752">
    <property type="entry name" value="DabA"/>
</dbReference>
<dbReference type="GO" id="GO:0005886">
    <property type="term" value="C:plasma membrane"/>
    <property type="evidence" value="ECO:0007669"/>
    <property type="project" value="UniProtKB-SubCell"/>
</dbReference>
<dbReference type="InterPro" id="IPR001750">
    <property type="entry name" value="ND/Mrp_TM"/>
</dbReference>
<feature type="binding site" evidence="7">
    <location>
        <position position="978"/>
    </location>
    <ligand>
        <name>Zn(2+)</name>
        <dbReference type="ChEBI" id="CHEBI:29105"/>
    </ligand>
</feature>
<feature type="transmembrane region" description="Helical" evidence="10">
    <location>
        <begin position="240"/>
        <end position="258"/>
    </location>
</feature>
<keyword evidence="10" id="KW-1133">Transmembrane helix</keyword>
<feature type="transmembrane region" description="Helical" evidence="10">
    <location>
        <begin position="170"/>
        <end position="194"/>
    </location>
</feature>
<dbReference type="Proteomes" id="UP000516957">
    <property type="component" value="Unassembled WGS sequence"/>
</dbReference>
<dbReference type="GO" id="GO:0008270">
    <property type="term" value="F:zinc ion binding"/>
    <property type="evidence" value="ECO:0007669"/>
    <property type="project" value="UniProtKB-UniRule"/>
</dbReference>
<dbReference type="Pfam" id="PF00361">
    <property type="entry name" value="Proton_antipo_M"/>
    <property type="match status" value="1"/>
</dbReference>
<sequence length="1313" mass="135760">MLPLLATRRTATAVLLLALAGALHTALRGRPLHLAVDVLGTSVGLRLDLTATLLAGFVGALAWVVAGYSHTNLAGQPGGTRLARAATTAVLALVLLVAGASLPVMALGWTLSGLAAARMIAHPGTPAALRSAATARRTLLWGDLALWSLVLVAMVRLPDLDRAGLPAAMAATDALTAAVLGGLVVVASVVRSALVPAHTWLLESTEAPSPVSAFLHAGIVNGGGLLLVLLWPLTSAWRPALVALVVLGCVSVVLGTWAGRARDDVKGRLVCSTTTQMGFVSVQVGLGMPAAALLHVVGHGSWKSWLFLRAAGAADRLRAPGHAPRRRDPLTTWTPLLLGGLLGAPAAVTMLADRGPVALVPVALVTALAVTSGRELATLADVTVPTRAAAAALAGTTAAGALWALDLWKAWAAPLLSAQAQTWSGPSAWALVLVVAAAAAATLAGLHLLQRDPTGPLAVALLPAALSPGLRRRARATWPAVAAPPSAKRAVQADDVLLASRVAARVVGPAWPLHSAVAVNPLAPLESLPFDEVVELARRTHGAELLPSLEWFHDRWAAGRITPAGLLRALADAEGPDAAALPADVATFVSTSSALPTQPRHEPGSVPAGSTPRLCEALEPRSTRQRVTARVDQESGWWCQRAWADSAGTGPGPYRRWHRAASRPGYARASGLTGVTALVRDLPADPAAAVAVLVRATGLPGTALVGYLTRSVASAPGWSAHAQWRAGRGQGDAVLELLALRMALDLLHTGAVGGHDLDLSPAAAYDDCGTQVGDLYRRTWQRALDLSVAERLLPALVHAESAGAETGPAARRRALSQSVWCIDVRSERVRRHLEASGRHETFGFAGFFGVATRHTSADGGSSDQCPVLIAPSSASHTPAGPLGLAQVLHRLSTGANRAPLVPLVTAEVFGLLAAGVSAAATLAPARARRLRSAWTGRTAAAPPTWLVDLETRVSTAEAVLRGIGLVDGFAPVLAVVGHGASTENNAHAATYQCGACGASSGLVNARLLVDALNDPQVRAGLRERGIDLPDDTVAVAALHDTATDEVGLVVDPVVGPEVGPVASPAVDAVADALAQAGRRTALERVRGLPRAERVDGGDPADTRTAMRDVARRASSWAEPTPEWGLAGNQAIVVGPRRLTAGLDLGGRVFLQSYERDLDTDDRVLEQLMTAPVVVSQWISAQYHLSSVAPEVFGAGDKTTLNVVGDVGVLSGAHGDLRLGLPWQSLFTAPPTGPGRQPGAHEPARHLVVVAAGRESVRAVVARHDVLRQLVSHGWSQAVVVDDGAHALLPDLTWRTWVPARPGRAAGQGLGMRG</sequence>
<feature type="transmembrane region" description="Helical" evidence="10">
    <location>
        <begin position="49"/>
        <end position="68"/>
    </location>
</feature>
<dbReference type="RefSeq" id="WP_179615159.1">
    <property type="nucleotide sequence ID" value="NZ_JACCBE010000001.1"/>
</dbReference>